<dbReference type="Pfam" id="PF00248">
    <property type="entry name" value="Aldo_ket_red"/>
    <property type="match status" value="1"/>
</dbReference>
<comment type="caution">
    <text evidence="3">The sequence shown here is derived from an EMBL/GenBank/DDBJ whole genome shotgun (WGS) entry which is preliminary data.</text>
</comment>
<dbReference type="NCBIfam" id="NF007695">
    <property type="entry name" value="PRK10376.1"/>
    <property type="match status" value="1"/>
</dbReference>
<protein>
    <submittedName>
        <fullName evidence="3">Aryl-alcohol dehydrogenase-like predicted oxidoreductase</fullName>
    </submittedName>
</protein>
<dbReference type="AlphaFoldDB" id="A0A841K1L1"/>
<dbReference type="PRINTS" id="PR00069">
    <property type="entry name" value="ALDKETRDTASE"/>
</dbReference>
<dbReference type="EMBL" id="JACHEK010000013">
    <property type="protein sequence ID" value="MBB6147290.1"/>
    <property type="molecule type" value="Genomic_DNA"/>
</dbReference>
<dbReference type="InterPro" id="IPR023210">
    <property type="entry name" value="NADP_OxRdtase_dom"/>
</dbReference>
<dbReference type="PANTHER" id="PTHR43364:SF4">
    <property type="entry name" value="NAD(P)-LINKED OXIDOREDUCTASE SUPERFAMILY PROTEIN"/>
    <property type="match status" value="1"/>
</dbReference>
<dbReference type="InterPro" id="IPR036812">
    <property type="entry name" value="NAD(P)_OxRdtase_dom_sf"/>
</dbReference>
<reference evidence="3 4" key="1">
    <citation type="submission" date="2020-08" db="EMBL/GenBank/DDBJ databases">
        <title>Genomic Encyclopedia of Type Strains, Phase IV (KMG-IV): sequencing the most valuable type-strain genomes for metagenomic binning, comparative biology and taxonomic classification.</title>
        <authorList>
            <person name="Goeker M."/>
        </authorList>
    </citation>
    <scope>NUCLEOTIDE SEQUENCE [LARGE SCALE GENOMIC DNA]</scope>
    <source>
        <strain evidence="3 4">DSM 103733</strain>
    </source>
</reference>
<evidence type="ECO:0000256" key="1">
    <source>
        <dbReference type="ARBA" id="ARBA00023002"/>
    </source>
</evidence>
<organism evidence="3 4">
    <name type="scientific">Silvibacterium bohemicum</name>
    <dbReference type="NCBI Taxonomy" id="1577686"/>
    <lineage>
        <taxon>Bacteria</taxon>
        <taxon>Pseudomonadati</taxon>
        <taxon>Acidobacteriota</taxon>
        <taxon>Terriglobia</taxon>
        <taxon>Terriglobales</taxon>
        <taxon>Acidobacteriaceae</taxon>
        <taxon>Silvibacterium</taxon>
    </lineage>
</organism>
<evidence type="ECO:0000313" key="4">
    <source>
        <dbReference type="Proteomes" id="UP000538666"/>
    </source>
</evidence>
<dbReference type="SUPFAM" id="SSF51430">
    <property type="entry name" value="NAD(P)-linked oxidoreductase"/>
    <property type="match status" value="1"/>
</dbReference>
<accession>A0A841K1L1</accession>
<proteinExistence type="predicted"/>
<keyword evidence="1" id="KW-0560">Oxidoreductase</keyword>
<keyword evidence="4" id="KW-1185">Reference proteome</keyword>
<dbReference type="OrthoDB" id="9773828at2"/>
<dbReference type="PANTHER" id="PTHR43364">
    <property type="entry name" value="NADH-SPECIFIC METHYLGLYOXAL REDUCTASE-RELATED"/>
    <property type="match status" value="1"/>
</dbReference>
<dbReference type="InterPro" id="IPR050523">
    <property type="entry name" value="AKR_Detox_Biosynth"/>
</dbReference>
<dbReference type="Gene3D" id="3.20.20.100">
    <property type="entry name" value="NADP-dependent oxidoreductase domain"/>
    <property type="match status" value="1"/>
</dbReference>
<evidence type="ECO:0000313" key="3">
    <source>
        <dbReference type="EMBL" id="MBB6147290.1"/>
    </source>
</evidence>
<dbReference type="InterPro" id="IPR020471">
    <property type="entry name" value="AKR"/>
</dbReference>
<dbReference type="Proteomes" id="UP000538666">
    <property type="component" value="Unassembled WGS sequence"/>
</dbReference>
<dbReference type="CDD" id="cd19088">
    <property type="entry name" value="AKR_AKR13B1"/>
    <property type="match status" value="1"/>
</dbReference>
<feature type="domain" description="NADP-dependent oxidoreductase" evidence="2">
    <location>
        <begin position="30"/>
        <end position="291"/>
    </location>
</feature>
<dbReference type="GO" id="GO:0016491">
    <property type="term" value="F:oxidoreductase activity"/>
    <property type="evidence" value="ECO:0007669"/>
    <property type="project" value="UniProtKB-KW"/>
</dbReference>
<dbReference type="RefSeq" id="WP_050060253.1">
    <property type="nucleotide sequence ID" value="NZ_JACHEK010000013.1"/>
</dbReference>
<evidence type="ECO:0000259" key="2">
    <source>
        <dbReference type="Pfam" id="PF00248"/>
    </source>
</evidence>
<sequence length="299" mass="32540">MSSSSTPTSGTRISAASAGTIQLGDLTVNRLGYGAMRITGKGIWGPPADQDASLATLRRAVELGVNFIDTADSYGPYISEELIAEALAPYPSGLVIATKGGWERVGPGQWIHNASPRHLEEAVEGSLKRLKLDRIDVYQLHIPDPAVSFEASMETLARLQEQGKIRHIALSNVTQEHVERARKIVPIVSVQNRYGFADREWDYLLNYCENNKIAFIPWAPLGQNREAHEVLDKVAGQIGAAPLQVALAWLLRRSPATLLIPGTSSVTHLEENIAAAAIQLPDEAFRELSEVTPPPASLR</sequence>
<name>A0A841K1L1_9BACT</name>
<gene>
    <name evidence="3" type="ORF">HNQ77_005284</name>
</gene>